<reference evidence="5 6" key="1">
    <citation type="journal article" date="2020" name="Microbiol. Resour. Announc.">
        <title>Draft Genome Sequence of a Cladosporium Species Isolated from the Mesophotic Ascidian Didemnum maculosum.</title>
        <authorList>
            <person name="Gioti A."/>
            <person name="Siaperas R."/>
            <person name="Nikolaivits E."/>
            <person name="Le Goff G."/>
            <person name="Ouazzani J."/>
            <person name="Kotoulas G."/>
            <person name="Topakas E."/>
        </authorList>
    </citation>
    <scope>NUCLEOTIDE SEQUENCE [LARGE SCALE GENOMIC DNA]</scope>
    <source>
        <strain evidence="5 6">TM138-S3</strain>
    </source>
</reference>
<keyword evidence="4" id="KW-0443">Lipid metabolism</keyword>
<gene>
    <name evidence="5" type="ORF">WHR41_03152</name>
</gene>
<accession>A0AB34KXP8</accession>
<name>A0AB34KXP8_9PEZI</name>
<dbReference type="RefSeq" id="XP_069231049.1">
    <property type="nucleotide sequence ID" value="XM_069371758.1"/>
</dbReference>
<dbReference type="Pfam" id="PF07224">
    <property type="entry name" value="Chlorophyllase"/>
    <property type="match status" value="1"/>
</dbReference>
<protein>
    <recommendedName>
        <fullName evidence="1">1-alkyl-2-acetylglycerophosphocholine esterase</fullName>
        <ecNumber evidence="1">3.1.1.47</ecNumber>
    </recommendedName>
</protein>
<dbReference type="InterPro" id="IPR017395">
    <property type="entry name" value="Chlorophyllase-like"/>
</dbReference>
<evidence type="ECO:0000256" key="3">
    <source>
        <dbReference type="ARBA" id="ARBA00022963"/>
    </source>
</evidence>
<proteinExistence type="predicted"/>
<comment type="caution">
    <text evidence="5">The sequence shown here is derived from an EMBL/GenBank/DDBJ whole genome shotgun (WGS) entry which is preliminary data.</text>
</comment>
<keyword evidence="3" id="KW-0442">Lipid degradation</keyword>
<dbReference type="GeneID" id="96004596"/>
<dbReference type="EMBL" id="JAAQHG020000008">
    <property type="protein sequence ID" value="KAL1587944.1"/>
    <property type="molecule type" value="Genomic_DNA"/>
</dbReference>
<evidence type="ECO:0000313" key="5">
    <source>
        <dbReference type="EMBL" id="KAL1587944.1"/>
    </source>
</evidence>
<dbReference type="GO" id="GO:0016042">
    <property type="term" value="P:lipid catabolic process"/>
    <property type="evidence" value="ECO:0007669"/>
    <property type="project" value="UniProtKB-KW"/>
</dbReference>
<dbReference type="PANTHER" id="PTHR10272">
    <property type="entry name" value="PLATELET-ACTIVATING FACTOR ACETYLHYDROLASE"/>
    <property type="match status" value="1"/>
</dbReference>
<evidence type="ECO:0000256" key="4">
    <source>
        <dbReference type="ARBA" id="ARBA00023098"/>
    </source>
</evidence>
<dbReference type="EC" id="3.1.1.47" evidence="1"/>
<evidence type="ECO:0000256" key="2">
    <source>
        <dbReference type="ARBA" id="ARBA00022801"/>
    </source>
</evidence>
<dbReference type="GO" id="GO:0003847">
    <property type="term" value="F:1-alkyl-2-acetylglycerophosphocholine esterase activity"/>
    <property type="evidence" value="ECO:0007669"/>
    <property type="project" value="UniProtKB-EC"/>
</dbReference>
<keyword evidence="2" id="KW-0378">Hydrolase</keyword>
<sequence>MASKTTTIADHALIGSSAQLPATAATPTISMSPITLASPSRPVPLQLRLTAPTTGTNLPIVLLSHGHGQSNHLSSLNGYGPLVSHWAGHGFAVIQPTHLSSKSLSLPKETAGAPMFWRERVEDMKTILNQLEELEDEAPFIKGRLDHERVAVVGHSLGSNTASLLLGMQTRDLDSGDMINLAEPRIKAGIVLAAIGDGGDALTEWARENLPFHREVDFKEMKAPTLVVAGDDDPSTHLTTRGWKWHADPYYLSTGPKSLFTLFGGDHCLSGISGYDAAETKGESIERVASVQRMTSAYLTSALYPEDQAWPVAVDALRKIGSLGEVESK</sequence>
<evidence type="ECO:0000256" key="1">
    <source>
        <dbReference type="ARBA" id="ARBA00013201"/>
    </source>
</evidence>
<dbReference type="PANTHER" id="PTHR10272:SF0">
    <property type="entry name" value="PLATELET-ACTIVATING FACTOR ACETYLHYDROLASE"/>
    <property type="match status" value="1"/>
</dbReference>
<dbReference type="AlphaFoldDB" id="A0AB34KXP8"/>
<dbReference type="InterPro" id="IPR029058">
    <property type="entry name" value="AB_hydrolase_fold"/>
</dbReference>
<evidence type="ECO:0000313" key="6">
    <source>
        <dbReference type="Proteomes" id="UP000803884"/>
    </source>
</evidence>
<dbReference type="SUPFAM" id="SSF53474">
    <property type="entry name" value="alpha/beta-Hydrolases"/>
    <property type="match status" value="1"/>
</dbReference>
<organism evidence="5 6">
    <name type="scientific">Cladosporium halotolerans</name>
    <dbReference type="NCBI Taxonomy" id="1052096"/>
    <lineage>
        <taxon>Eukaryota</taxon>
        <taxon>Fungi</taxon>
        <taxon>Dikarya</taxon>
        <taxon>Ascomycota</taxon>
        <taxon>Pezizomycotina</taxon>
        <taxon>Dothideomycetes</taxon>
        <taxon>Dothideomycetidae</taxon>
        <taxon>Cladosporiales</taxon>
        <taxon>Cladosporiaceae</taxon>
        <taxon>Cladosporium</taxon>
    </lineage>
</organism>
<dbReference type="Proteomes" id="UP000803884">
    <property type="component" value="Unassembled WGS sequence"/>
</dbReference>
<dbReference type="Gene3D" id="3.40.50.1820">
    <property type="entry name" value="alpha/beta hydrolase"/>
    <property type="match status" value="1"/>
</dbReference>
<keyword evidence="6" id="KW-1185">Reference proteome</keyword>